<evidence type="ECO:0000313" key="3">
    <source>
        <dbReference type="Proteomes" id="UP000292702"/>
    </source>
</evidence>
<sequence>MSNVRQFGFADACEISALCLVAYDTLLTLSREIQCVWRRKWGLVTVIFVLQRWIQVLDGVINMVPTTNLW</sequence>
<dbReference type="EMBL" id="RWJN01000531">
    <property type="protein sequence ID" value="TCD60882.1"/>
    <property type="molecule type" value="Genomic_DNA"/>
</dbReference>
<evidence type="ECO:0000313" key="2">
    <source>
        <dbReference type="EMBL" id="TCD60882.1"/>
    </source>
</evidence>
<accession>A0A4R0R1R0</accession>
<evidence type="ECO:0000259" key="1">
    <source>
        <dbReference type="Pfam" id="PF20151"/>
    </source>
</evidence>
<reference evidence="2 3" key="1">
    <citation type="submission" date="2018-11" db="EMBL/GenBank/DDBJ databases">
        <title>Genome assembly of Steccherinum ochraceum LE-BIN_3174, the white-rot fungus of the Steccherinaceae family (The Residual Polyporoid clade, Polyporales, Basidiomycota).</title>
        <authorList>
            <person name="Fedorova T.V."/>
            <person name="Glazunova O.A."/>
            <person name="Landesman E.O."/>
            <person name="Moiseenko K.V."/>
            <person name="Psurtseva N.V."/>
            <person name="Savinova O.S."/>
            <person name="Shakhova N.V."/>
            <person name="Tyazhelova T.V."/>
            <person name="Vasina D.V."/>
        </authorList>
    </citation>
    <scope>NUCLEOTIDE SEQUENCE [LARGE SCALE GENOMIC DNA]</scope>
    <source>
        <strain evidence="2 3">LE-BIN_3174</strain>
    </source>
</reference>
<keyword evidence="3" id="KW-1185">Reference proteome</keyword>
<dbReference type="Pfam" id="PF20151">
    <property type="entry name" value="DUF6533"/>
    <property type="match status" value="1"/>
</dbReference>
<proteinExistence type="predicted"/>
<organism evidence="2 3">
    <name type="scientific">Steccherinum ochraceum</name>
    <dbReference type="NCBI Taxonomy" id="92696"/>
    <lineage>
        <taxon>Eukaryota</taxon>
        <taxon>Fungi</taxon>
        <taxon>Dikarya</taxon>
        <taxon>Basidiomycota</taxon>
        <taxon>Agaricomycotina</taxon>
        <taxon>Agaricomycetes</taxon>
        <taxon>Polyporales</taxon>
        <taxon>Steccherinaceae</taxon>
        <taxon>Steccherinum</taxon>
    </lineage>
</organism>
<dbReference type="OrthoDB" id="2804045at2759"/>
<protein>
    <recommendedName>
        <fullName evidence="1">DUF6533 domain-containing protein</fullName>
    </recommendedName>
</protein>
<dbReference type="AlphaFoldDB" id="A0A4R0R1R0"/>
<comment type="caution">
    <text evidence="2">The sequence shown here is derived from an EMBL/GenBank/DDBJ whole genome shotgun (WGS) entry which is preliminary data.</text>
</comment>
<dbReference type="Proteomes" id="UP000292702">
    <property type="component" value="Unassembled WGS sequence"/>
</dbReference>
<name>A0A4R0R1R0_9APHY</name>
<feature type="domain" description="DUF6533" evidence="1">
    <location>
        <begin position="13"/>
        <end position="54"/>
    </location>
</feature>
<gene>
    <name evidence="2" type="ORF">EIP91_009373</name>
</gene>
<dbReference type="InterPro" id="IPR045340">
    <property type="entry name" value="DUF6533"/>
</dbReference>